<keyword evidence="3" id="KW-1185">Reference proteome</keyword>
<evidence type="ECO:0000313" key="2">
    <source>
        <dbReference type="EMBL" id="GAL58461.1"/>
    </source>
</evidence>
<dbReference type="InterPro" id="IPR035069">
    <property type="entry name" value="TTHA1013/TTHA0281-like"/>
</dbReference>
<accession>A0A090V0Y2</accession>
<dbReference type="Gene3D" id="1.10.260.40">
    <property type="entry name" value="lambda repressor-like DNA-binding domains"/>
    <property type="match status" value="1"/>
</dbReference>
<dbReference type="InterPro" id="IPR001387">
    <property type="entry name" value="Cro/C1-type_HTH"/>
</dbReference>
<evidence type="ECO:0000259" key="1">
    <source>
        <dbReference type="PROSITE" id="PS50943"/>
    </source>
</evidence>
<organism evidence="2 3">
    <name type="scientific">Pseudescherichia vulneris NBRC 102420</name>
    <dbReference type="NCBI Taxonomy" id="1115515"/>
    <lineage>
        <taxon>Bacteria</taxon>
        <taxon>Pseudomonadati</taxon>
        <taxon>Pseudomonadota</taxon>
        <taxon>Gammaproteobacteria</taxon>
        <taxon>Enterobacterales</taxon>
        <taxon>Enterobacteriaceae</taxon>
        <taxon>Pseudescherichia</taxon>
    </lineage>
</organism>
<dbReference type="SUPFAM" id="SSF47413">
    <property type="entry name" value="lambda repressor-like DNA-binding domains"/>
    <property type="match status" value="1"/>
</dbReference>
<proteinExistence type="predicted"/>
<dbReference type="OrthoDB" id="5772151at2"/>
<evidence type="ECO:0000313" key="3">
    <source>
        <dbReference type="Proteomes" id="UP000029462"/>
    </source>
</evidence>
<dbReference type="GO" id="GO:0003677">
    <property type="term" value="F:DNA binding"/>
    <property type="evidence" value="ECO:0007669"/>
    <property type="project" value="InterPro"/>
</dbReference>
<reference evidence="2 3" key="1">
    <citation type="submission" date="2014-09" db="EMBL/GenBank/DDBJ databases">
        <title>Whole genome shotgun sequence of Escherichia vulneris NBRC 102420.</title>
        <authorList>
            <person name="Yoshida Y."/>
            <person name="Hosoyama A."/>
            <person name="Tsuchikane K."/>
            <person name="Ohji S."/>
            <person name="Ichikawa N."/>
            <person name="Kimura A."/>
            <person name="Yamazoe A."/>
            <person name="Ezaki T."/>
            <person name="Fujita N."/>
        </authorList>
    </citation>
    <scope>NUCLEOTIDE SEQUENCE [LARGE SCALE GENOMIC DNA]</scope>
    <source>
        <strain evidence="2 3">NBRC 102420</strain>
    </source>
</reference>
<dbReference type="PANTHER" id="PTHR34504:SF4">
    <property type="entry name" value="ANTITOXIN HICB"/>
    <property type="match status" value="1"/>
</dbReference>
<dbReference type="STRING" id="1115515.EV102420_11_00310"/>
<gene>
    <name evidence="2" type="primary">hicB</name>
    <name evidence="2" type="ORF">EV102420_11_00310</name>
</gene>
<protein>
    <submittedName>
        <fullName evidence="2">Antitoxin HicB</fullName>
    </submittedName>
</protein>
<comment type="caution">
    <text evidence="2">The sequence shown here is derived from an EMBL/GenBank/DDBJ whole genome shotgun (WGS) entry which is preliminary data.</text>
</comment>
<dbReference type="PANTHER" id="PTHR34504">
    <property type="entry name" value="ANTITOXIN HICB"/>
    <property type="match status" value="1"/>
</dbReference>
<dbReference type="Pfam" id="PF01381">
    <property type="entry name" value="HTH_3"/>
    <property type="match status" value="1"/>
</dbReference>
<dbReference type="Gene3D" id="3.30.160.250">
    <property type="match status" value="1"/>
</dbReference>
<dbReference type="SUPFAM" id="SSF143100">
    <property type="entry name" value="TTHA1013/TTHA0281-like"/>
    <property type="match status" value="1"/>
</dbReference>
<sequence length="135" mass="14573">MRYPVNLEPDTGGYVVSFPDIPEALTQGDDREEALSMARDALVTAFDFYFEDGRPVPSPGAVAGDYVDVPASVAAKVLLLNAFLASGLTQVELASRMGIKKQEVTRLFNLHHSTKIDTIQKALAVLGKTLELHAA</sequence>
<dbReference type="PROSITE" id="PS50943">
    <property type="entry name" value="HTH_CROC1"/>
    <property type="match status" value="1"/>
</dbReference>
<dbReference type="SMART" id="SM00530">
    <property type="entry name" value="HTH_XRE"/>
    <property type="match status" value="1"/>
</dbReference>
<dbReference type="CDD" id="cd00093">
    <property type="entry name" value="HTH_XRE"/>
    <property type="match status" value="1"/>
</dbReference>
<dbReference type="Proteomes" id="UP000029462">
    <property type="component" value="Unassembled WGS sequence"/>
</dbReference>
<dbReference type="Pfam" id="PF15919">
    <property type="entry name" value="HicB_lk_antitox"/>
    <property type="match status" value="1"/>
</dbReference>
<dbReference type="InterPro" id="IPR010982">
    <property type="entry name" value="Lambda_DNA-bd_dom_sf"/>
</dbReference>
<dbReference type="InterPro" id="IPR051404">
    <property type="entry name" value="TA_system_antitoxin"/>
</dbReference>
<name>A0A090V0Y2_PSEVU</name>
<feature type="domain" description="HTH cro/C1-type" evidence="1">
    <location>
        <begin position="79"/>
        <end position="133"/>
    </location>
</feature>
<dbReference type="EMBL" id="BBMZ01000011">
    <property type="protein sequence ID" value="GAL58461.1"/>
    <property type="molecule type" value="Genomic_DNA"/>
</dbReference>
<dbReference type="InterPro" id="IPR031807">
    <property type="entry name" value="HicB-like"/>
</dbReference>
<dbReference type="RefSeq" id="WP_042391501.1">
    <property type="nucleotide sequence ID" value="NZ_BBMZ01000011.1"/>
</dbReference>
<dbReference type="AlphaFoldDB" id="A0A090V0Y2"/>
<dbReference type="eggNOG" id="COG1598">
    <property type="taxonomic scope" value="Bacteria"/>
</dbReference>